<keyword evidence="1" id="KW-0805">Transcription regulation</keyword>
<keyword evidence="6" id="KW-1185">Reference proteome</keyword>
<dbReference type="SUPFAM" id="SSF46894">
    <property type="entry name" value="C-terminal effector domain of the bipartite response regulators"/>
    <property type="match status" value="1"/>
</dbReference>
<dbReference type="SMART" id="SM00421">
    <property type="entry name" value="HTH_LUXR"/>
    <property type="match status" value="1"/>
</dbReference>
<gene>
    <name evidence="5" type="ORF">NITGR_150046</name>
</gene>
<dbReference type="Gene3D" id="1.10.10.10">
    <property type="entry name" value="Winged helix-like DNA-binding domain superfamily/Winged helix DNA-binding domain"/>
    <property type="match status" value="1"/>
</dbReference>
<comment type="caution">
    <text evidence="5">The sequence shown here is derived from an EMBL/GenBank/DDBJ whole genome shotgun (WGS) entry which is preliminary data.</text>
</comment>
<dbReference type="InParanoid" id="M1YWN1"/>
<reference evidence="5 6" key="1">
    <citation type="journal article" date="2013" name="Front. Microbiol.">
        <title>The genome of Nitrospina gracilis illuminates the metabolism and evolution of the major marine nitrite oxidizer.</title>
        <authorList>
            <person name="Luecker S."/>
            <person name="Nowka B."/>
            <person name="Rattei T."/>
            <person name="Spieck E."/>
            <person name="and Daims H."/>
        </authorList>
    </citation>
    <scope>NUCLEOTIDE SEQUENCE [LARGE SCALE GENOMIC DNA]</scope>
    <source>
        <strain evidence="5 6">3/211</strain>
    </source>
</reference>
<protein>
    <recommendedName>
        <fullName evidence="4">HTH luxR-type domain-containing protein</fullName>
    </recommendedName>
</protein>
<dbReference type="PANTHER" id="PTHR44688">
    <property type="entry name" value="DNA-BINDING TRANSCRIPTIONAL ACTIVATOR DEVR_DOSR"/>
    <property type="match status" value="1"/>
</dbReference>
<dbReference type="PROSITE" id="PS50043">
    <property type="entry name" value="HTH_LUXR_2"/>
    <property type="match status" value="1"/>
</dbReference>
<evidence type="ECO:0000259" key="4">
    <source>
        <dbReference type="PROSITE" id="PS50043"/>
    </source>
</evidence>
<dbReference type="GO" id="GO:0003677">
    <property type="term" value="F:DNA binding"/>
    <property type="evidence" value="ECO:0007669"/>
    <property type="project" value="UniProtKB-KW"/>
</dbReference>
<dbReference type="RefSeq" id="WP_005006373.1">
    <property type="nucleotide sequence ID" value="NZ_HG422173.1"/>
</dbReference>
<evidence type="ECO:0000313" key="6">
    <source>
        <dbReference type="Proteomes" id="UP000011704"/>
    </source>
</evidence>
<name>M1YWN1_NITG3</name>
<dbReference type="Proteomes" id="UP000011704">
    <property type="component" value="Unassembled WGS sequence"/>
</dbReference>
<organism evidence="5 6">
    <name type="scientific">Nitrospina gracilis (strain 3/211)</name>
    <dbReference type="NCBI Taxonomy" id="1266370"/>
    <lineage>
        <taxon>Bacteria</taxon>
        <taxon>Pseudomonadati</taxon>
        <taxon>Nitrospinota/Tectimicrobiota group</taxon>
        <taxon>Nitrospinota</taxon>
        <taxon>Nitrospinia</taxon>
        <taxon>Nitrospinales</taxon>
        <taxon>Nitrospinaceae</taxon>
        <taxon>Nitrospina</taxon>
    </lineage>
</organism>
<dbReference type="EMBL" id="CAQJ01000017">
    <property type="protein sequence ID" value="CCQ89678.1"/>
    <property type="molecule type" value="Genomic_DNA"/>
</dbReference>
<dbReference type="InterPro" id="IPR000792">
    <property type="entry name" value="Tscrpt_reg_LuxR_C"/>
</dbReference>
<evidence type="ECO:0000256" key="3">
    <source>
        <dbReference type="ARBA" id="ARBA00023163"/>
    </source>
</evidence>
<dbReference type="HOGENOM" id="CLU_719298_0_0_0"/>
<dbReference type="PRINTS" id="PR00038">
    <property type="entry name" value="HTHLUXR"/>
</dbReference>
<dbReference type="GO" id="GO:0006355">
    <property type="term" value="P:regulation of DNA-templated transcription"/>
    <property type="evidence" value="ECO:0007669"/>
    <property type="project" value="InterPro"/>
</dbReference>
<dbReference type="OrthoDB" id="9779069at2"/>
<evidence type="ECO:0000313" key="5">
    <source>
        <dbReference type="EMBL" id="CCQ89678.1"/>
    </source>
</evidence>
<dbReference type="PANTHER" id="PTHR44688:SF16">
    <property type="entry name" value="DNA-BINDING TRANSCRIPTIONAL ACTIVATOR DEVR_DOSR"/>
    <property type="match status" value="1"/>
</dbReference>
<dbReference type="STRING" id="1266370.NITGR_150046"/>
<proteinExistence type="predicted"/>
<dbReference type="AlphaFoldDB" id="M1YWN1"/>
<feature type="domain" description="HTH luxR-type" evidence="4">
    <location>
        <begin position="313"/>
        <end position="377"/>
    </location>
</feature>
<keyword evidence="2" id="KW-0238">DNA-binding</keyword>
<dbReference type="Pfam" id="PF00196">
    <property type="entry name" value="GerE"/>
    <property type="match status" value="1"/>
</dbReference>
<sequence length="377" mass="43302">MARQSHTPLPEKDYLKIIEIIQALHRCRNRNDMRQFIQKYFVEGMEVDYVAWGWVEVQKDLMKVRGAQVLDCVGLPENEIECVRKMLDYHDQLTEFILNGFRTVTAADVDHSRSLLPRQVDAFFTDHPEYDRETMKVGKLVTAMCFFDRPNLDVGLGLNRVFPNTKAFTLRDVRMLELLQPVLVATIKRIALQEQLKTYQVLTDALADCDLPLALTQTDGRLLFRNERFQQIVPVEPMSLLPETLIALLHKQAARIYPEHPSTAAAPGIETFEHGGEAYRFEATPVHPDTALDNPAWLLRLHPADDPHSTLHRHLQTAKLTPREVEVAILATDGMEDAHIAERLFISPHTLKNHLKQIYRKLGVQNRTKLVARLKPF</sequence>
<dbReference type="InterPro" id="IPR036388">
    <property type="entry name" value="WH-like_DNA-bd_sf"/>
</dbReference>
<dbReference type="CDD" id="cd06170">
    <property type="entry name" value="LuxR_C_like"/>
    <property type="match status" value="1"/>
</dbReference>
<dbReference type="InterPro" id="IPR016032">
    <property type="entry name" value="Sig_transdc_resp-reg_C-effctor"/>
</dbReference>
<evidence type="ECO:0000256" key="1">
    <source>
        <dbReference type="ARBA" id="ARBA00023015"/>
    </source>
</evidence>
<evidence type="ECO:0000256" key="2">
    <source>
        <dbReference type="ARBA" id="ARBA00023125"/>
    </source>
</evidence>
<accession>M1YWN1</accession>
<keyword evidence="3" id="KW-0804">Transcription</keyword>